<dbReference type="InterPro" id="IPR022764">
    <property type="entry name" value="Peptidase_S54_rhomboid_dom"/>
</dbReference>
<name>A0A166CAK4_9AGAM</name>
<keyword evidence="4 5" id="KW-0472">Membrane</keyword>
<sequence>MSFEHAPITKGLMLGVAATSIVAGVFDVKHYLHLQLVPHLSQHHQYWRLLAHQLAFSNSSDLFVAELILWHVGVHVERQFGSLKYASFALLTSALTTLFSFLALILLHPLLRPLHLSQTQSLQLRGGPAPLVFAILWQYARIVPRAYVFRVFGVVGSNKAFVYALAATLA</sequence>
<evidence type="ECO:0000313" key="7">
    <source>
        <dbReference type="EMBL" id="KZP13454.1"/>
    </source>
</evidence>
<gene>
    <name evidence="7" type="ORF">FIBSPDRAFT_671483</name>
</gene>
<dbReference type="AlphaFoldDB" id="A0A166CAK4"/>
<evidence type="ECO:0000256" key="5">
    <source>
        <dbReference type="SAM" id="Phobius"/>
    </source>
</evidence>
<dbReference type="PANTHER" id="PTHR43066:SF21">
    <property type="entry name" value="UBIQUITIN-ASSOCIATED DOMAIN-CONTAINING PROTEIN 2"/>
    <property type="match status" value="1"/>
</dbReference>
<feature type="transmembrane region" description="Helical" evidence="5">
    <location>
        <begin position="122"/>
        <end position="140"/>
    </location>
</feature>
<dbReference type="EMBL" id="KV417632">
    <property type="protein sequence ID" value="KZP13454.1"/>
    <property type="molecule type" value="Genomic_DNA"/>
</dbReference>
<dbReference type="Pfam" id="PF01694">
    <property type="entry name" value="Rhomboid"/>
    <property type="match status" value="1"/>
</dbReference>
<proteinExistence type="predicted"/>
<accession>A0A166CAK4</accession>
<dbReference type="GO" id="GO:0016020">
    <property type="term" value="C:membrane"/>
    <property type="evidence" value="ECO:0007669"/>
    <property type="project" value="UniProtKB-SubCell"/>
</dbReference>
<dbReference type="Proteomes" id="UP000076532">
    <property type="component" value="Unassembled WGS sequence"/>
</dbReference>
<keyword evidence="3 5" id="KW-1133">Transmembrane helix</keyword>
<feature type="domain" description="Peptidase S54 rhomboid" evidence="6">
    <location>
        <begin position="44"/>
        <end position="143"/>
    </location>
</feature>
<evidence type="ECO:0000256" key="1">
    <source>
        <dbReference type="ARBA" id="ARBA00004141"/>
    </source>
</evidence>
<evidence type="ECO:0000313" key="8">
    <source>
        <dbReference type="Proteomes" id="UP000076532"/>
    </source>
</evidence>
<feature type="transmembrane region" description="Helical" evidence="5">
    <location>
        <begin position="147"/>
        <end position="166"/>
    </location>
</feature>
<dbReference type="Gene3D" id="1.20.1540.10">
    <property type="entry name" value="Rhomboid-like"/>
    <property type="match status" value="1"/>
</dbReference>
<feature type="non-terminal residue" evidence="7">
    <location>
        <position position="170"/>
    </location>
</feature>
<dbReference type="SUPFAM" id="SSF144091">
    <property type="entry name" value="Rhomboid-like"/>
    <property type="match status" value="1"/>
</dbReference>
<evidence type="ECO:0000256" key="4">
    <source>
        <dbReference type="ARBA" id="ARBA00023136"/>
    </source>
</evidence>
<dbReference type="STRING" id="436010.A0A166CAK4"/>
<keyword evidence="2 5" id="KW-0812">Transmembrane</keyword>
<dbReference type="InterPro" id="IPR035952">
    <property type="entry name" value="Rhomboid-like_sf"/>
</dbReference>
<dbReference type="OrthoDB" id="272778at2759"/>
<evidence type="ECO:0000256" key="2">
    <source>
        <dbReference type="ARBA" id="ARBA00022692"/>
    </source>
</evidence>
<dbReference type="GO" id="GO:0004252">
    <property type="term" value="F:serine-type endopeptidase activity"/>
    <property type="evidence" value="ECO:0007669"/>
    <property type="project" value="InterPro"/>
</dbReference>
<comment type="subcellular location">
    <subcellularLocation>
        <location evidence="1">Membrane</location>
        <topology evidence="1">Multi-pass membrane protein</topology>
    </subcellularLocation>
</comment>
<protein>
    <recommendedName>
        <fullName evidence="6">Peptidase S54 rhomboid domain-containing protein</fullName>
    </recommendedName>
</protein>
<organism evidence="7 8">
    <name type="scientific">Athelia psychrophila</name>
    <dbReference type="NCBI Taxonomy" id="1759441"/>
    <lineage>
        <taxon>Eukaryota</taxon>
        <taxon>Fungi</taxon>
        <taxon>Dikarya</taxon>
        <taxon>Basidiomycota</taxon>
        <taxon>Agaricomycotina</taxon>
        <taxon>Agaricomycetes</taxon>
        <taxon>Agaricomycetidae</taxon>
        <taxon>Atheliales</taxon>
        <taxon>Atheliaceae</taxon>
        <taxon>Athelia</taxon>
    </lineage>
</organism>
<reference evidence="7 8" key="1">
    <citation type="journal article" date="2016" name="Mol. Biol. Evol.">
        <title>Comparative Genomics of Early-Diverging Mushroom-Forming Fungi Provides Insights into the Origins of Lignocellulose Decay Capabilities.</title>
        <authorList>
            <person name="Nagy L.G."/>
            <person name="Riley R."/>
            <person name="Tritt A."/>
            <person name="Adam C."/>
            <person name="Daum C."/>
            <person name="Floudas D."/>
            <person name="Sun H."/>
            <person name="Yadav J.S."/>
            <person name="Pangilinan J."/>
            <person name="Larsson K.H."/>
            <person name="Matsuura K."/>
            <person name="Barry K."/>
            <person name="Labutti K."/>
            <person name="Kuo R."/>
            <person name="Ohm R.A."/>
            <person name="Bhattacharya S.S."/>
            <person name="Shirouzu T."/>
            <person name="Yoshinaga Y."/>
            <person name="Martin F.M."/>
            <person name="Grigoriev I.V."/>
            <person name="Hibbett D.S."/>
        </authorList>
    </citation>
    <scope>NUCLEOTIDE SEQUENCE [LARGE SCALE GENOMIC DNA]</scope>
    <source>
        <strain evidence="7 8">CBS 109695</strain>
    </source>
</reference>
<evidence type="ECO:0000259" key="6">
    <source>
        <dbReference type="Pfam" id="PF01694"/>
    </source>
</evidence>
<dbReference type="PANTHER" id="PTHR43066">
    <property type="entry name" value="RHOMBOID-RELATED PROTEIN"/>
    <property type="match status" value="1"/>
</dbReference>
<feature type="transmembrane region" description="Helical" evidence="5">
    <location>
        <begin position="85"/>
        <end position="110"/>
    </location>
</feature>
<evidence type="ECO:0000256" key="3">
    <source>
        <dbReference type="ARBA" id="ARBA00022989"/>
    </source>
</evidence>
<keyword evidence="8" id="KW-1185">Reference proteome</keyword>